<dbReference type="OrthoDB" id="9760689at2"/>
<dbReference type="InterPro" id="IPR036291">
    <property type="entry name" value="NAD(P)-bd_dom_sf"/>
</dbReference>
<dbReference type="Gene3D" id="3.40.50.720">
    <property type="entry name" value="NAD(P)-binding Rossmann-like Domain"/>
    <property type="match status" value="1"/>
</dbReference>
<dbReference type="NCBIfam" id="TIGR01761">
    <property type="entry name" value="thiaz-red"/>
    <property type="match status" value="1"/>
</dbReference>
<sequence length="369" mass="41763">MSGRKRKVAVCGTGFGIFYAEAAKRSVELELSAIVARGSVRSVKCAEKYGVPLYTGVDELPDDIDMVCVVIRSSMLGGRGTDMALQCLQRGMSVILEQPVHHEDLKKLFKEALKNRCAYMTGNLYANLKEVRRFLQVSEKLVAAGSKLLYIRCGSSVQAFYPFVEILGRLTDGGRPEILLADQQRGCFKRVMGEIGGIPFSFQFNNDMNPRDPDNHMQILHTFSCCYDSGRLELVDSRGPLIWYPRLNIPWHVFDNGGFPGTPEGYPEHVRKSNVIMLTPDQSEFEKPYYISLENDWVSSIAIDLEKLKSMKDDRRALMSKAQQEQKYAKIWNDLSKQFGYALLNETLEQSPILALNLKQEALLPEERK</sequence>
<dbReference type="AlphaFoldDB" id="E6MHD8"/>
<evidence type="ECO:0000259" key="1">
    <source>
        <dbReference type="Pfam" id="PF01408"/>
    </source>
</evidence>
<feature type="domain" description="Thiazolinyl imine reductase-like C-terminal" evidence="2">
    <location>
        <begin position="156"/>
        <end position="243"/>
    </location>
</feature>
<evidence type="ECO:0000313" key="3">
    <source>
        <dbReference type="EMBL" id="EFV01502.1"/>
    </source>
</evidence>
<organism evidence="3 4">
    <name type="scientific">Pseudoramibacter alactolyticus ATCC 23263</name>
    <dbReference type="NCBI Taxonomy" id="887929"/>
    <lineage>
        <taxon>Bacteria</taxon>
        <taxon>Bacillati</taxon>
        <taxon>Bacillota</taxon>
        <taxon>Clostridia</taxon>
        <taxon>Eubacteriales</taxon>
        <taxon>Eubacteriaceae</taxon>
        <taxon>Pseudoramibacter</taxon>
    </lineage>
</organism>
<dbReference type="HOGENOM" id="CLU_065125_0_0_9"/>
<keyword evidence="4" id="KW-1185">Reference proteome</keyword>
<gene>
    <name evidence="3" type="ORF">HMP0721_1423</name>
</gene>
<evidence type="ECO:0000313" key="4">
    <source>
        <dbReference type="Proteomes" id="UP000004754"/>
    </source>
</evidence>
<dbReference type="Pfam" id="PF01408">
    <property type="entry name" value="GFO_IDH_MocA"/>
    <property type="match status" value="1"/>
</dbReference>
<dbReference type="InterPro" id="IPR000683">
    <property type="entry name" value="Gfo/Idh/MocA-like_OxRdtase_N"/>
</dbReference>
<dbReference type="Gene3D" id="3.30.360.10">
    <property type="entry name" value="Dihydrodipicolinate Reductase, domain 2"/>
    <property type="match status" value="1"/>
</dbReference>
<dbReference type="PANTHER" id="PTHR43377">
    <property type="entry name" value="BILIVERDIN REDUCTASE A"/>
    <property type="match status" value="1"/>
</dbReference>
<dbReference type="Pfam" id="PF21390">
    <property type="entry name" value="Irp3-like_C"/>
    <property type="match status" value="1"/>
</dbReference>
<evidence type="ECO:0000259" key="2">
    <source>
        <dbReference type="Pfam" id="PF21390"/>
    </source>
</evidence>
<dbReference type="InterPro" id="IPR048655">
    <property type="entry name" value="Irp3-like_C"/>
</dbReference>
<protein>
    <submittedName>
        <fullName evidence="3">Thiazolinyl imide reductase</fullName>
    </submittedName>
</protein>
<dbReference type="RefSeq" id="WP_006598845.1">
    <property type="nucleotide sequence ID" value="NZ_GL622359.1"/>
</dbReference>
<dbReference type="InterPro" id="IPR010091">
    <property type="entry name" value="Thiazolinyl_imide_reductase"/>
</dbReference>
<dbReference type="eggNOG" id="COG4693">
    <property type="taxonomic scope" value="Bacteria"/>
</dbReference>
<reference evidence="3 4" key="1">
    <citation type="submission" date="2010-12" db="EMBL/GenBank/DDBJ databases">
        <authorList>
            <person name="Muzny D."/>
            <person name="Qin X."/>
            <person name="Deng J."/>
            <person name="Jiang H."/>
            <person name="Liu Y."/>
            <person name="Qu J."/>
            <person name="Song X.-Z."/>
            <person name="Zhang L."/>
            <person name="Thornton R."/>
            <person name="Coyle M."/>
            <person name="Francisco L."/>
            <person name="Jackson L."/>
            <person name="Javaid M."/>
            <person name="Korchina V."/>
            <person name="Kovar C."/>
            <person name="Mata R."/>
            <person name="Mathew T."/>
            <person name="Ngo R."/>
            <person name="Nguyen L."/>
            <person name="Nguyen N."/>
            <person name="Okwuonu G."/>
            <person name="Ongeri F."/>
            <person name="Pham C."/>
            <person name="Simmons D."/>
            <person name="Wilczek-Boney K."/>
            <person name="Hale W."/>
            <person name="Jakkamsetti A."/>
            <person name="Pham P."/>
            <person name="Ruth R."/>
            <person name="San Lucas F."/>
            <person name="Warren J."/>
            <person name="Zhang J."/>
            <person name="Zhao Z."/>
            <person name="Zhou C."/>
            <person name="Zhu D."/>
            <person name="Lee S."/>
            <person name="Bess C."/>
            <person name="Blankenburg K."/>
            <person name="Forbes L."/>
            <person name="Fu Q."/>
            <person name="Gubbala S."/>
            <person name="Hirani K."/>
            <person name="Jayaseelan J.C."/>
            <person name="Lara F."/>
            <person name="Munidasa M."/>
            <person name="Palculict T."/>
            <person name="Patil S."/>
            <person name="Pu L.-L."/>
            <person name="Saada N."/>
            <person name="Tang L."/>
            <person name="Weissenberger G."/>
            <person name="Zhu Y."/>
            <person name="Hemphill L."/>
            <person name="Shang Y."/>
            <person name="Youmans B."/>
            <person name="Ayvaz T."/>
            <person name="Ross M."/>
            <person name="Santibanez J."/>
            <person name="Aqrawi P."/>
            <person name="Gross S."/>
            <person name="Joshi V."/>
            <person name="Fowler G."/>
            <person name="Nazareth L."/>
            <person name="Reid J."/>
            <person name="Worley K."/>
            <person name="Petrosino J."/>
            <person name="Highlander S."/>
            <person name="Gibbs R."/>
        </authorList>
    </citation>
    <scope>NUCLEOTIDE SEQUENCE [LARGE SCALE GENOMIC DNA]</scope>
    <source>
        <strain evidence="3 4">ATCC 23263</strain>
    </source>
</reference>
<comment type="caution">
    <text evidence="3">The sequence shown here is derived from an EMBL/GenBank/DDBJ whole genome shotgun (WGS) entry which is preliminary data.</text>
</comment>
<dbReference type="Proteomes" id="UP000004754">
    <property type="component" value="Unassembled WGS sequence"/>
</dbReference>
<dbReference type="GO" id="GO:0000166">
    <property type="term" value="F:nucleotide binding"/>
    <property type="evidence" value="ECO:0007669"/>
    <property type="project" value="InterPro"/>
</dbReference>
<name>E6MHD8_9FIRM</name>
<accession>E6MHD8</accession>
<dbReference type="InterPro" id="IPR051450">
    <property type="entry name" value="Gfo/Idh/MocA_Oxidoreductases"/>
</dbReference>
<proteinExistence type="predicted"/>
<dbReference type="SUPFAM" id="SSF51735">
    <property type="entry name" value="NAD(P)-binding Rossmann-fold domains"/>
    <property type="match status" value="1"/>
</dbReference>
<dbReference type="STRING" id="887929.HMP0721_1423"/>
<feature type="domain" description="Gfo/Idh/MocA-like oxidoreductase N-terminal" evidence="1">
    <location>
        <begin position="7"/>
        <end position="122"/>
    </location>
</feature>
<dbReference type="EMBL" id="AEQN01000017">
    <property type="protein sequence ID" value="EFV01502.1"/>
    <property type="molecule type" value="Genomic_DNA"/>
</dbReference>
<dbReference type="PANTHER" id="PTHR43377:SF1">
    <property type="entry name" value="BILIVERDIN REDUCTASE A"/>
    <property type="match status" value="1"/>
</dbReference>